<dbReference type="Proteomes" id="UP001234178">
    <property type="component" value="Unassembled WGS sequence"/>
</dbReference>
<proteinExistence type="predicted"/>
<accession>A0ABR0AH07</accession>
<dbReference type="PANTHER" id="PTHR34153">
    <property type="entry name" value="SI:CH211-262H13.3-RELATED-RELATED"/>
    <property type="match status" value="1"/>
</dbReference>
<organism evidence="1 2">
    <name type="scientific">Daphnia magna</name>
    <dbReference type="NCBI Taxonomy" id="35525"/>
    <lineage>
        <taxon>Eukaryota</taxon>
        <taxon>Metazoa</taxon>
        <taxon>Ecdysozoa</taxon>
        <taxon>Arthropoda</taxon>
        <taxon>Crustacea</taxon>
        <taxon>Branchiopoda</taxon>
        <taxon>Diplostraca</taxon>
        <taxon>Cladocera</taxon>
        <taxon>Anomopoda</taxon>
        <taxon>Daphniidae</taxon>
        <taxon>Daphnia</taxon>
    </lineage>
</organism>
<evidence type="ECO:0000313" key="2">
    <source>
        <dbReference type="Proteomes" id="UP001234178"/>
    </source>
</evidence>
<dbReference type="EMBL" id="JAOYFB010000037">
    <property type="protein sequence ID" value="KAK4024253.1"/>
    <property type="molecule type" value="Genomic_DNA"/>
</dbReference>
<comment type="caution">
    <text evidence="1">The sequence shown here is derived from an EMBL/GenBank/DDBJ whole genome shotgun (WGS) entry which is preliminary data.</text>
</comment>
<name>A0ABR0AH07_9CRUS</name>
<gene>
    <name evidence="1" type="ORF">OUZ56_009638</name>
</gene>
<sequence>MKTKVSRKIRLLGKRNTKNSEADYVQRAWRTVFADSLSKDVNWLGRRDKRVNNGNEKKGLHNCRITPVVKDGILSNKVFVDMENEKLIEETKGALKNAKSRFVADQFRVPADEGSDSN</sequence>
<evidence type="ECO:0000313" key="1">
    <source>
        <dbReference type="EMBL" id="KAK4024253.1"/>
    </source>
</evidence>
<protein>
    <submittedName>
        <fullName evidence="1">Uncharacterized protein</fullName>
    </submittedName>
</protein>
<reference evidence="1 2" key="1">
    <citation type="journal article" date="2023" name="Nucleic Acids Res.">
        <title>The hologenome of Daphnia magna reveals possible DNA methylation and microbiome-mediated evolution of the host genome.</title>
        <authorList>
            <person name="Chaturvedi A."/>
            <person name="Li X."/>
            <person name="Dhandapani V."/>
            <person name="Marshall H."/>
            <person name="Kissane S."/>
            <person name="Cuenca-Cambronero M."/>
            <person name="Asole G."/>
            <person name="Calvet F."/>
            <person name="Ruiz-Romero M."/>
            <person name="Marangio P."/>
            <person name="Guigo R."/>
            <person name="Rago D."/>
            <person name="Mirbahai L."/>
            <person name="Eastwood N."/>
            <person name="Colbourne J.K."/>
            <person name="Zhou J."/>
            <person name="Mallon E."/>
            <person name="Orsini L."/>
        </authorList>
    </citation>
    <scope>NUCLEOTIDE SEQUENCE [LARGE SCALE GENOMIC DNA]</scope>
    <source>
        <strain evidence="1">LRV0_1</strain>
    </source>
</reference>
<dbReference type="PANTHER" id="PTHR34153:SF2">
    <property type="entry name" value="SI:CH211-262H13.3-RELATED"/>
    <property type="match status" value="1"/>
</dbReference>
<keyword evidence="2" id="KW-1185">Reference proteome</keyword>